<feature type="compositionally biased region" description="Acidic residues" evidence="1">
    <location>
        <begin position="268"/>
        <end position="278"/>
    </location>
</feature>
<keyword evidence="3" id="KW-1185">Reference proteome</keyword>
<dbReference type="Gene3D" id="3.40.50.10680">
    <property type="entry name" value="CofD-like domains"/>
    <property type="match status" value="1"/>
</dbReference>
<dbReference type="Pfam" id="PF01933">
    <property type="entry name" value="CofD"/>
    <property type="match status" value="1"/>
</dbReference>
<dbReference type="AlphaFoldDB" id="A0AAJ0C8M7"/>
<gene>
    <name evidence="2" type="ORF">QBC33DRAFT_597598</name>
</gene>
<dbReference type="InterPro" id="IPR002882">
    <property type="entry name" value="CofD"/>
</dbReference>
<evidence type="ECO:0000256" key="1">
    <source>
        <dbReference type="SAM" id="MobiDB-lite"/>
    </source>
</evidence>
<evidence type="ECO:0000313" key="2">
    <source>
        <dbReference type="EMBL" id="KAK1770988.1"/>
    </source>
</evidence>
<dbReference type="Proteomes" id="UP001244011">
    <property type="component" value="Unassembled WGS sequence"/>
</dbReference>
<organism evidence="2 3">
    <name type="scientific">Phialemonium atrogriseum</name>
    <dbReference type="NCBI Taxonomy" id="1093897"/>
    <lineage>
        <taxon>Eukaryota</taxon>
        <taxon>Fungi</taxon>
        <taxon>Dikarya</taxon>
        <taxon>Ascomycota</taxon>
        <taxon>Pezizomycotina</taxon>
        <taxon>Sordariomycetes</taxon>
        <taxon>Sordariomycetidae</taxon>
        <taxon>Cephalothecales</taxon>
        <taxon>Cephalothecaceae</taxon>
        <taxon>Phialemonium</taxon>
    </lineage>
</organism>
<comment type="caution">
    <text evidence="2">The sequence shown here is derived from an EMBL/GenBank/DDBJ whole genome shotgun (WGS) entry which is preliminary data.</text>
</comment>
<feature type="compositionally biased region" description="Basic and acidic residues" evidence="1">
    <location>
        <begin position="279"/>
        <end position="289"/>
    </location>
</feature>
<feature type="compositionally biased region" description="Low complexity" evidence="1">
    <location>
        <begin position="237"/>
        <end position="251"/>
    </location>
</feature>
<feature type="region of interest" description="Disordered" evidence="1">
    <location>
        <begin position="226"/>
        <end position="301"/>
    </location>
</feature>
<dbReference type="SUPFAM" id="SSF142338">
    <property type="entry name" value="CofD-like"/>
    <property type="match status" value="1"/>
</dbReference>
<dbReference type="InterPro" id="IPR038136">
    <property type="entry name" value="CofD-like_dom_sf"/>
</dbReference>
<protein>
    <submittedName>
        <fullName evidence="2">UPF0052 domain protein</fullName>
    </submittedName>
</protein>
<dbReference type="PANTHER" id="PTHR31240">
    <property type="entry name" value="MATERNAL EFFECT EMBRYO ARREST 18"/>
    <property type="match status" value="1"/>
</dbReference>
<proteinExistence type="predicted"/>
<dbReference type="EMBL" id="MU838999">
    <property type="protein sequence ID" value="KAK1770988.1"/>
    <property type="molecule type" value="Genomic_DNA"/>
</dbReference>
<accession>A0AAJ0C8M7</accession>
<dbReference type="PANTHER" id="PTHR31240:SF0">
    <property type="entry name" value="MATERNAL EFFECT EMBRYO ARREST 18"/>
    <property type="match status" value="1"/>
</dbReference>
<dbReference type="GeneID" id="85315121"/>
<feature type="region of interest" description="Disordered" evidence="1">
    <location>
        <begin position="416"/>
        <end position="436"/>
    </location>
</feature>
<evidence type="ECO:0000313" key="3">
    <source>
        <dbReference type="Proteomes" id="UP001244011"/>
    </source>
</evidence>
<sequence>MDRAKGTPAPKRTGITVFSGGTGGNSLVDVFNRIIERRKCQLNYIIPISDNGGSSSELIRFIGGPSVGDVRSRLVRLIPNHEDDPERTALKALFEYRLCRDGGEARTEWLDVVEGRHPLWAAVSSPKRELIRSVLNTLNLEIVKRARPTSVFNFAEASIGNMFLTGARLFSGSFESAIYLLSMICAIPTSISVLPAINSNFTHHICAGLEDGTQIAGQVAISHPAEHSALPDDDDGSSSSSSSSSSNGSSNEQRVTTPGGDGRTGQVPDEDDNDDHDDGESHDQQHDGEDANLPGSLPALGRRHVGFTKDADRDDDLPARVSRLWYINPYGHEIWPAANPKAVAAVAASHTVVYSVGSLYTSIVPSVVLGGIGAAIADPGVRKRVLVLNSGIDRETGPRGRPMGGRDFVAALARAGEESRAGKGGGRGRRGGGGGEGEMRRYVTHLIYLRGKGAPAVDEEEMRGLGIECVRVAAAGMVGGGEGGGEAGGRVLRYDEAELGRALEAIMDS</sequence>
<reference evidence="2" key="1">
    <citation type="submission" date="2023-06" db="EMBL/GenBank/DDBJ databases">
        <title>Genome-scale phylogeny and comparative genomics of the fungal order Sordariales.</title>
        <authorList>
            <consortium name="Lawrence Berkeley National Laboratory"/>
            <person name="Hensen N."/>
            <person name="Bonometti L."/>
            <person name="Westerberg I."/>
            <person name="Brannstrom I.O."/>
            <person name="Guillou S."/>
            <person name="Cros-Aarteil S."/>
            <person name="Calhoun S."/>
            <person name="Haridas S."/>
            <person name="Kuo A."/>
            <person name="Mondo S."/>
            <person name="Pangilinan J."/>
            <person name="Riley R."/>
            <person name="Labutti K."/>
            <person name="Andreopoulos B."/>
            <person name="Lipzen A."/>
            <person name="Chen C."/>
            <person name="Yanf M."/>
            <person name="Daum C."/>
            <person name="Ng V."/>
            <person name="Clum A."/>
            <person name="Steindorff A."/>
            <person name="Ohm R."/>
            <person name="Martin F."/>
            <person name="Silar P."/>
            <person name="Natvig D."/>
            <person name="Lalanne C."/>
            <person name="Gautier V."/>
            <person name="Ament-Velasquez S.L."/>
            <person name="Kruys A."/>
            <person name="Hutchinson M.I."/>
            <person name="Powell A.J."/>
            <person name="Barry K."/>
            <person name="Miller A.N."/>
            <person name="Grigoriev I.V."/>
            <person name="Debuchy R."/>
            <person name="Gladieux P."/>
            <person name="Thoren M.H."/>
            <person name="Johannesson H."/>
        </authorList>
    </citation>
    <scope>NUCLEOTIDE SEQUENCE</scope>
    <source>
        <strain evidence="2">8032-3</strain>
    </source>
</reference>
<dbReference type="RefSeq" id="XP_060287201.1">
    <property type="nucleotide sequence ID" value="XM_060431934.1"/>
</dbReference>
<name>A0AAJ0C8M7_9PEZI</name>
<dbReference type="GO" id="GO:0043743">
    <property type="term" value="F:LPPG:FO 2-phospho-L-lactate transferase activity"/>
    <property type="evidence" value="ECO:0007669"/>
    <property type="project" value="InterPro"/>
</dbReference>